<feature type="compositionally biased region" description="Polar residues" evidence="1">
    <location>
        <begin position="1"/>
        <end position="16"/>
    </location>
</feature>
<evidence type="ECO:0000256" key="1">
    <source>
        <dbReference type="SAM" id="MobiDB-lite"/>
    </source>
</evidence>
<keyword evidence="3" id="KW-1185">Reference proteome</keyword>
<sequence length="131" mass="14947">KRQASDTGNPALTQKSKVSDSDRQNVYVVIVDSHPPYMDSHSDIHAIYSTIYDANNAVKRIVIREYTEAEGTKSGYEDDGRFYWSSDDAGEGERVEVHIRVMEVKPRGSEPEMEWESGGFDEYYGEERDSE</sequence>
<organism evidence="2 3">
    <name type="scientific">Hyaloscypha hepaticicola</name>
    <dbReference type="NCBI Taxonomy" id="2082293"/>
    <lineage>
        <taxon>Eukaryota</taxon>
        <taxon>Fungi</taxon>
        <taxon>Dikarya</taxon>
        <taxon>Ascomycota</taxon>
        <taxon>Pezizomycotina</taxon>
        <taxon>Leotiomycetes</taxon>
        <taxon>Helotiales</taxon>
        <taxon>Hyaloscyphaceae</taxon>
        <taxon>Hyaloscypha</taxon>
    </lineage>
</organism>
<reference evidence="2 3" key="1">
    <citation type="submission" date="2016-05" db="EMBL/GenBank/DDBJ databases">
        <title>A degradative enzymes factory behind the ericoid mycorrhizal symbiosis.</title>
        <authorList>
            <consortium name="DOE Joint Genome Institute"/>
            <person name="Martino E."/>
            <person name="Morin E."/>
            <person name="Grelet G."/>
            <person name="Kuo A."/>
            <person name="Kohler A."/>
            <person name="Daghino S."/>
            <person name="Barry K."/>
            <person name="Choi C."/>
            <person name="Cichocki N."/>
            <person name="Clum A."/>
            <person name="Copeland A."/>
            <person name="Hainaut M."/>
            <person name="Haridas S."/>
            <person name="Labutti K."/>
            <person name="Lindquist E."/>
            <person name="Lipzen A."/>
            <person name="Khouja H.-R."/>
            <person name="Murat C."/>
            <person name="Ohm R."/>
            <person name="Olson A."/>
            <person name="Spatafora J."/>
            <person name="Veneault-Fourrey C."/>
            <person name="Henrissat B."/>
            <person name="Grigoriev I."/>
            <person name="Martin F."/>
            <person name="Perotto S."/>
        </authorList>
    </citation>
    <scope>NUCLEOTIDE SEQUENCE [LARGE SCALE GENOMIC DNA]</scope>
    <source>
        <strain evidence="2 3">UAMH 7357</strain>
    </source>
</reference>
<feature type="non-terminal residue" evidence="2">
    <location>
        <position position="1"/>
    </location>
</feature>
<dbReference type="AlphaFoldDB" id="A0A2J6QLL8"/>
<dbReference type="OrthoDB" id="3535214at2759"/>
<feature type="region of interest" description="Disordered" evidence="1">
    <location>
        <begin position="1"/>
        <end position="23"/>
    </location>
</feature>
<feature type="non-terminal residue" evidence="2">
    <location>
        <position position="131"/>
    </location>
</feature>
<name>A0A2J6QLL8_9HELO</name>
<accession>A0A2J6QLL8</accession>
<evidence type="ECO:0000313" key="3">
    <source>
        <dbReference type="Proteomes" id="UP000235672"/>
    </source>
</evidence>
<dbReference type="Proteomes" id="UP000235672">
    <property type="component" value="Unassembled WGS sequence"/>
</dbReference>
<gene>
    <name evidence="2" type="ORF">NA56DRAFT_538753</name>
</gene>
<evidence type="ECO:0000313" key="2">
    <source>
        <dbReference type="EMBL" id="PMD27187.1"/>
    </source>
</evidence>
<protein>
    <submittedName>
        <fullName evidence="2">Uncharacterized protein</fullName>
    </submittedName>
</protein>
<feature type="region of interest" description="Disordered" evidence="1">
    <location>
        <begin position="106"/>
        <end position="131"/>
    </location>
</feature>
<dbReference type="EMBL" id="KZ613466">
    <property type="protein sequence ID" value="PMD27187.1"/>
    <property type="molecule type" value="Genomic_DNA"/>
</dbReference>
<proteinExistence type="predicted"/>